<evidence type="ECO:0008006" key="4">
    <source>
        <dbReference type="Google" id="ProtNLM"/>
    </source>
</evidence>
<name>A0A656QDA8_9BURK</name>
<evidence type="ECO:0000313" key="3">
    <source>
        <dbReference type="Proteomes" id="UP000027451"/>
    </source>
</evidence>
<dbReference type="Pfam" id="PF16310">
    <property type="entry name" value="DUF4952"/>
    <property type="match status" value="1"/>
</dbReference>
<proteinExistence type="predicted"/>
<reference evidence="2 3" key="1">
    <citation type="submission" date="2014-03" db="EMBL/GenBank/DDBJ databases">
        <title>Draft Genome Sequences of Four Burkholderia Strains.</title>
        <authorList>
            <person name="Liu X.Y."/>
            <person name="Li C.X."/>
            <person name="Xu J.H."/>
        </authorList>
    </citation>
    <scope>NUCLEOTIDE SEQUENCE [LARGE SCALE GENOMIC DNA]</scope>
    <source>
        <strain evidence="2 3">OP-1</strain>
    </source>
</reference>
<protein>
    <recommendedName>
        <fullName evidence="4">DUF4952 domain-containing protein</fullName>
    </recommendedName>
</protein>
<evidence type="ECO:0000256" key="1">
    <source>
        <dbReference type="SAM" id="SignalP"/>
    </source>
</evidence>
<dbReference type="Proteomes" id="UP000027451">
    <property type="component" value="Unassembled WGS sequence"/>
</dbReference>
<feature type="signal peptide" evidence="1">
    <location>
        <begin position="1"/>
        <end position="18"/>
    </location>
</feature>
<keyword evidence="1" id="KW-0732">Signal</keyword>
<comment type="caution">
    <text evidence="2">The sequence shown here is derived from an EMBL/GenBank/DDBJ whole genome shotgun (WGS) entry which is preliminary data.</text>
</comment>
<feature type="chain" id="PRO_5024842057" description="DUF4952 domain-containing protein" evidence="1">
    <location>
        <begin position="19"/>
        <end position="162"/>
    </location>
</feature>
<dbReference type="EMBL" id="JFHD01000060">
    <property type="protein sequence ID" value="KDR24957.1"/>
    <property type="molecule type" value="Genomic_DNA"/>
</dbReference>
<dbReference type="AlphaFoldDB" id="A0A656QDA8"/>
<dbReference type="RefSeq" id="WP_034474379.1">
    <property type="nucleotide sequence ID" value="NZ_JFHD01000060.1"/>
</dbReference>
<accession>A0A656QDA8</accession>
<organism evidence="2 3">
    <name type="scientific">Caballeronia zhejiangensis</name>
    <dbReference type="NCBI Taxonomy" id="871203"/>
    <lineage>
        <taxon>Bacteria</taxon>
        <taxon>Pseudomonadati</taxon>
        <taxon>Pseudomonadota</taxon>
        <taxon>Betaproteobacteria</taxon>
        <taxon>Burkholderiales</taxon>
        <taxon>Burkholderiaceae</taxon>
        <taxon>Caballeronia</taxon>
    </lineage>
</organism>
<evidence type="ECO:0000313" key="2">
    <source>
        <dbReference type="EMBL" id="KDR24957.1"/>
    </source>
</evidence>
<gene>
    <name evidence="2" type="ORF">BG60_33190</name>
</gene>
<sequence>MKKLLSLSILIFATIARADSDPTVVTHASSSFNDTAEPPLACGDFLKQMGRDRPEIVFVGCRSIEGNNANDPGFEATYHVKGKHIDATDNWIGTWAKWERLRFSCCQWDAPRGFYRDNLGSHYEVNLFAEAYINGGIMVNQRKDFPKLPYAILTITHYLYRP</sequence>
<keyword evidence="3" id="KW-1185">Reference proteome</keyword>
<dbReference type="InterPro" id="IPR032537">
    <property type="entry name" value="DUF4952"/>
</dbReference>